<protein>
    <recommendedName>
        <fullName evidence="1">Transcription regulator TrmB N-terminal domain-containing protein</fullName>
    </recommendedName>
</protein>
<accession>A0A1J4UDT8</accession>
<organism evidence="2 3">
    <name type="scientific">Candidatus Magasanikbacteria bacterium CG1_02_32_51</name>
    <dbReference type="NCBI Taxonomy" id="1805238"/>
    <lineage>
        <taxon>Bacteria</taxon>
        <taxon>Candidatus Magasanikiibacteriota</taxon>
    </lineage>
</organism>
<gene>
    <name evidence="2" type="ORF">AUJ23_00505</name>
</gene>
<dbReference type="PANTHER" id="PTHR34293">
    <property type="entry name" value="HTH-TYPE TRANSCRIPTIONAL REGULATOR TRMBL2"/>
    <property type="match status" value="1"/>
</dbReference>
<evidence type="ECO:0000313" key="2">
    <source>
        <dbReference type="EMBL" id="OIO20375.1"/>
    </source>
</evidence>
<dbReference type="InterPro" id="IPR002831">
    <property type="entry name" value="Tscrpt_reg_TrmB_N"/>
</dbReference>
<dbReference type="STRING" id="1805238.AUJ23_00505"/>
<dbReference type="InterPro" id="IPR036388">
    <property type="entry name" value="WH-like_DNA-bd_sf"/>
</dbReference>
<dbReference type="Pfam" id="PF01978">
    <property type="entry name" value="TrmB"/>
    <property type="match status" value="1"/>
</dbReference>
<evidence type="ECO:0000259" key="1">
    <source>
        <dbReference type="Pfam" id="PF01978"/>
    </source>
</evidence>
<dbReference type="InterPro" id="IPR051797">
    <property type="entry name" value="TrmB-like"/>
</dbReference>
<evidence type="ECO:0000313" key="3">
    <source>
        <dbReference type="Proteomes" id="UP000181941"/>
    </source>
</evidence>
<dbReference type="InterPro" id="IPR036390">
    <property type="entry name" value="WH_DNA-bd_sf"/>
</dbReference>
<proteinExistence type="predicted"/>
<feature type="domain" description="Transcription regulator TrmB N-terminal" evidence="1">
    <location>
        <begin position="15"/>
        <end position="82"/>
    </location>
</feature>
<dbReference type="PANTHER" id="PTHR34293:SF1">
    <property type="entry name" value="HTH-TYPE TRANSCRIPTIONAL REGULATOR TRMBL2"/>
    <property type="match status" value="1"/>
</dbReference>
<dbReference type="EMBL" id="MNVC01000006">
    <property type="protein sequence ID" value="OIO20375.1"/>
    <property type="molecule type" value="Genomic_DNA"/>
</dbReference>
<dbReference type="AlphaFoldDB" id="A0A1J4UDT8"/>
<reference evidence="2 3" key="1">
    <citation type="journal article" date="2016" name="Environ. Microbiol.">
        <title>Genomic resolution of a cold subsurface aquifer community provides metabolic insights for novel microbes adapted to high CO concentrations.</title>
        <authorList>
            <person name="Probst A.J."/>
            <person name="Castelle C.J."/>
            <person name="Singh A."/>
            <person name="Brown C.T."/>
            <person name="Anantharaman K."/>
            <person name="Sharon I."/>
            <person name="Hug L.A."/>
            <person name="Burstein D."/>
            <person name="Emerson J.B."/>
            <person name="Thomas B.C."/>
            <person name="Banfield J.F."/>
        </authorList>
    </citation>
    <scope>NUCLEOTIDE SEQUENCE [LARGE SCALE GENOMIC DNA]</scope>
    <source>
        <strain evidence="2">CG1_02_32_51</strain>
    </source>
</reference>
<dbReference type="SUPFAM" id="SSF46785">
    <property type="entry name" value="Winged helix' DNA-binding domain"/>
    <property type="match status" value="1"/>
</dbReference>
<dbReference type="Proteomes" id="UP000181941">
    <property type="component" value="Unassembled WGS sequence"/>
</dbReference>
<name>A0A1J4UDT8_9BACT</name>
<comment type="caution">
    <text evidence="2">The sequence shown here is derived from an EMBL/GenBank/DDBJ whole genome shotgun (WGS) entry which is preliminary data.</text>
</comment>
<sequence>MIIYMENNIQLIKELRGIGLSEKAASIYVAVLELDTAYPSKIAEMTKLNRTTVYHILTDLAIKGLVTEIEQKKKLCYQVEPPKRLLNFTKTQIRLAEESATRAVKLLPQIEGLFNLVPHKPRVRYFEGMDGVLAVYEDHISTKEPYEMLGISNVATLIPSLPPDFVKKYVHAKKKLGITTRAIFPDTEFSKKYNTTVYTSVEKKFLPHIRRIPAEIFPYNCEITIYGTHKVSIINFDKGVRVGVIIEEKTIADMMRMLFELAWVGAENKN</sequence>
<dbReference type="Gene3D" id="1.10.10.10">
    <property type="entry name" value="Winged helix-like DNA-binding domain superfamily/Winged helix DNA-binding domain"/>
    <property type="match status" value="1"/>
</dbReference>